<dbReference type="AlphaFoldDB" id="A0A8B8INJ2"/>
<keyword evidence="2" id="KW-1185">Reference proteome</keyword>
<proteinExistence type="predicted"/>
<name>A0A8B8INJ2_VANTA</name>
<sequence>MFSLRFILFACLSLVFSEAYVINYTPCSIKDKDCMIDLFQKVIHDHGENGIAEINLPALDPMKLANISIKVLDEIVILIKEGVVKGFKNCKVNSFDIDLEKQLANPEIACEVLTIKGHFLIEGSSPLLQSLFGTTSIKGEGKTKIKLDKVTMKIEIPVTVIKKEDGQTYFKVLNNKPKYTYDIKKLTFDAKNLVIGKNDLSQIVTTYVNDNWKTLLNTYGKEIVNKAIVILFEYINKFYDNIGAEQLIKEDLTPYIKN</sequence>
<gene>
    <name evidence="3" type="primary">LOC113402602</name>
</gene>
<accession>A0A8B8INJ2</accession>
<dbReference type="Pfam" id="PF06585">
    <property type="entry name" value="JHBP"/>
    <property type="match status" value="1"/>
</dbReference>
<feature type="signal peptide" evidence="1">
    <location>
        <begin position="1"/>
        <end position="19"/>
    </location>
</feature>
<evidence type="ECO:0000313" key="3">
    <source>
        <dbReference type="RefSeq" id="XP_026498683.1"/>
    </source>
</evidence>
<protein>
    <submittedName>
        <fullName evidence="3">Circadian clock-controlled protein daywake-like</fullName>
    </submittedName>
</protein>
<dbReference type="OrthoDB" id="7457915at2759"/>
<dbReference type="GO" id="GO:0005615">
    <property type="term" value="C:extracellular space"/>
    <property type="evidence" value="ECO:0007669"/>
    <property type="project" value="TreeGrafter"/>
</dbReference>
<dbReference type="RefSeq" id="XP_026498683.1">
    <property type="nucleotide sequence ID" value="XM_026642898.2"/>
</dbReference>
<dbReference type="InterPro" id="IPR038606">
    <property type="entry name" value="To_sf"/>
</dbReference>
<evidence type="ECO:0000256" key="1">
    <source>
        <dbReference type="SAM" id="SignalP"/>
    </source>
</evidence>
<keyword evidence="1" id="KW-0732">Signal</keyword>
<dbReference type="PANTHER" id="PTHR11008">
    <property type="entry name" value="PROTEIN TAKEOUT-LIKE PROTEIN"/>
    <property type="match status" value="1"/>
</dbReference>
<dbReference type="OMA" id="ICESAYV"/>
<dbReference type="SMART" id="SM00700">
    <property type="entry name" value="JHBP"/>
    <property type="match status" value="1"/>
</dbReference>
<dbReference type="PANTHER" id="PTHR11008:SF32">
    <property type="entry name" value="CIRCADIAN CLOCK-CONTROLLED PROTEIN DAYWAKE-RELATED"/>
    <property type="match status" value="1"/>
</dbReference>
<organism evidence="2 3">
    <name type="scientific">Vanessa tameamea</name>
    <name type="common">Kamehameha butterfly</name>
    <dbReference type="NCBI Taxonomy" id="334116"/>
    <lineage>
        <taxon>Eukaryota</taxon>
        <taxon>Metazoa</taxon>
        <taxon>Ecdysozoa</taxon>
        <taxon>Arthropoda</taxon>
        <taxon>Hexapoda</taxon>
        <taxon>Insecta</taxon>
        <taxon>Pterygota</taxon>
        <taxon>Neoptera</taxon>
        <taxon>Endopterygota</taxon>
        <taxon>Lepidoptera</taxon>
        <taxon>Glossata</taxon>
        <taxon>Ditrysia</taxon>
        <taxon>Papilionoidea</taxon>
        <taxon>Nymphalidae</taxon>
        <taxon>Nymphalinae</taxon>
        <taxon>Vanessa</taxon>
    </lineage>
</organism>
<dbReference type="InterPro" id="IPR010562">
    <property type="entry name" value="Haemolymph_juvenile_hormone-bd"/>
</dbReference>
<feature type="chain" id="PRO_5034296007" evidence="1">
    <location>
        <begin position="20"/>
        <end position="258"/>
    </location>
</feature>
<dbReference type="GeneID" id="113402602"/>
<reference evidence="3" key="1">
    <citation type="submission" date="2025-08" db="UniProtKB">
        <authorList>
            <consortium name="RefSeq"/>
        </authorList>
    </citation>
    <scope>IDENTIFICATION</scope>
    <source>
        <tissue evidence="3">Whole body</tissue>
    </source>
</reference>
<dbReference type="Gene3D" id="3.15.10.30">
    <property type="entry name" value="Haemolymph juvenile hormone binding protein"/>
    <property type="match status" value="1"/>
</dbReference>
<dbReference type="Proteomes" id="UP001652626">
    <property type="component" value="Chromosome 11"/>
</dbReference>
<evidence type="ECO:0000313" key="2">
    <source>
        <dbReference type="Proteomes" id="UP001652626"/>
    </source>
</evidence>